<evidence type="ECO:0000256" key="1">
    <source>
        <dbReference type="ARBA" id="ARBA00001964"/>
    </source>
</evidence>
<keyword evidence="3" id="KW-0786">Thiamine pyrophosphate</keyword>
<evidence type="ECO:0000313" key="6">
    <source>
        <dbReference type="Proteomes" id="UP000321513"/>
    </source>
</evidence>
<dbReference type="Pfam" id="PF02780">
    <property type="entry name" value="Transketolase_C"/>
    <property type="match status" value="1"/>
</dbReference>
<gene>
    <name evidence="5" type="ORF">SAE01_41140</name>
</gene>
<dbReference type="Pfam" id="PF02779">
    <property type="entry name" value="Transket_pyr"/>
    <property type="match status" value="1"/>
</dbReference>
<reference evidence="5 6" key="1">
    <citation type="submission" date="2019-07" db="EMBL/GenBank/DDBJ databases">
        <title>Whole genome shotgun sequence of Segetibacter aerophilus NBRC 106135.</title>
        <authorList>
            <person name="Hosoyama A."/>
            <person name="Uohara A."/>
            <person name="Ohji S."/>
            <person name="Ichikawa N."/>
        </authorList>
    </citation>
    <scope>NUCLEOTIDE SEQUENCE [LARGE SCALE GENOMIC DNA]</scope>
    <source>
        <strain evidence="5 6">NBRC 106135</strain>
    </source>
</reference>
<protein>
    <submittedName>
        <fullName evidence="5">1-deoxy-D-xylulose-5-phosphate synthase</fullName>
    </submittedName>
</protein>
<dbReference type="FunFam" id="3.40.50.970:FF:000129">
    <property type="entry name" value="Transketolase"/>
    <property type="match status" value="1"/>
</dbReference>
<dbReference type="RefSeq" id="WP_147205723.1">
    <property type="nucleotide sequence ID" value="NZ_BJYT01000025.1"/>
</dbReference>
<comment type="caution">
    <text evidence="5">The sequence shown here is derived from an EMBL/GenBank/DDBJ whole genome shotgun (WGS) entry which is preliminary data.</text>
</comment>
<feature type="domain" description="Transketolase-like pyrimidine-binding" evidence="4">
    <location>
        <begin position="1"/>
        <end position="163"/>
    </location>
</feature>
<dbReference type="InterPro" id="IPR009014">
    <property type="entry name" value="Transketo_C/PFOR_II"/>
</dbReference>
<dbReference type="Proteomes" id="UP000321513">
    <property type="component" value="Unassembled WGS sequence"/>
</dbReference>
<name>A0A512BI28_9BACT</name>
<dbReference type="OrthoDB" id="9803371at2"/>
<dbReference type="InterPro" id="IPR033248">
    <property type="entry name" value="Transketolase_C"/>
</dbReference>
<dbReference type="AlphaFoldDB" id="A0A512BI28"/>
<accession>A0A512BI28</accession>
<dbReference type="SMART" id="SM00861">
    <property type="entry name" value="Transket_pyr"/>
    <property type="match status" value="1"/>
</dbReference>
<dbReference type="InterPro" id="IPR029061">
    <property type="entry name" value="THDP-binding"/>
</dbReference>
<dbReference type="PANTHER" id="PTHR43825">
    <property type="entry name" value="PYRUVATE DEHYDROGENASE E1 COMPONENT"/>
    <property type="match status" value="1"/>
</dbReference>
<dbReference type="SUPFAM" id="SSF52922">
    <property type="entry name" value="TK C-terminal domain-like"/>
    <property type="match status" value="1"/>
</dbReference>
<dbReference type="InterPro" id="IPR005475">
    <property type="entry name" value="Transketolase-like_Pyr-bd"/>
</dbReference>
<dbReference type="SUPFAM" id="SSF52518">
    <property type="entry name" value="Thiamin diphosphate-binding fold (THDP-binding)"/>
    <property type="match status" value="1"/>
</dbReference>
<sequence>MRTAFINQLIEEARKNDRVFLIVGDLGFSVVEPFVQEFPERYLNVGVAEQNMAGFAAGLALEGYCVFIYSIGNFPTLRCMEQIRYDICYHDLNVKIIAVGGGYSYGALGPSHHATEEIGMLRTIPNIVVCAPGDPLESQRITTFCTNHIGPCYVRLGKAGEPVVHEDLAELSIGDIIEVKQGKNTAVFSTGSMLKYVCDFVNDNDLNASIYSFPFVKPINKSQLKEILESYQSIITIEEHQSQGGFGSAILEQANDLLNEGSIKALPKIKRIAINDKFYSIAGSQKYLREAAGLVLEKFYF</sequence>
<dbReference type="Gene3D" id="3.40.50.970">
    <property type="match status" value="1"/>
</dbReference>
<evidence type="ECO:0000256" key="2">
    <source>
        <dbReference type="ARBA" id="ARBA00007131"/>
    </source>
</evidence>
<evidence type="ECO:0000313" key="5">
    <source>
        <dbReference type="EMBL" id="GEO11618.1"/>
    </source>
</evidence>
<dbReference type="Gene3D" id="3.40.50.920">
    <property type="match status" value="1"/>
</dbReference>
<dbReference type="InterPro" id="IPR051157">
    <property type="entry name" value="PDH/Transketolase"/>
</dbReference>
<keyword evidence="6" id="KW-1185">Reference proteome</keyword>
<comment type="similarity">
    <text evidence="2">Belongs to the transketolase family.</text>
</comment>
<dbReference type="EMBL" id="BJYT01000025">
    <property type="protein sequence ID" value="GEO11618.1"/>
    <property type="molecule type" value="Genomic_DNA"/>
</dbReference>
<dbReference type="CDD" id="cd07033">
    <property type="entry name" value="TPP_PYR_DXS_TK_like"/>
    <property type="match status" value="1"/>
</dbReference>
<organism evidence="5 6">
    <name type="scientific">Segetibacter aerophilus</name>
    <dbReference type="NCBI Taxonomy" id="670293"/>
    <lineage>
        <taxon>Bacteria</taxon>
        <taxon>Pseudomonadati</taxon>
        <taxon>Bacteroidota</taxon>
        <taxon>Chitinophagia</taxon>
        <taxon>Chitinophagales</taxon>
        <taxon>Chitinophagaceae</taxon>
        <taxon>Segetibacter</taxon>
    </lineage>
</organism>
<comment type="cofactor">
    <cofactor evidence="1">
        <name>thiamine diphosphate</name>
        <dbReference type="ChEBI" id="CHEBI:58937"/>
    </cofactor>
</comment>
<dbReference type="PANTHER" id="PTHR43825:SF5">
    <property type="entry name" value="HYPOTHETICAL TRANSKETOLASE FAMILY PROTEIN"/>
    <property type="match status" value="1"/>
</dbReference>
<evidence type="ECO:0000256" key="3">
    <source>
        <dbReference type="ARBA" id="ARBA00023052"/>
    </source>
</evidence>
<proteinExistence type="inferred from homology"/>
<evidence type="ECO:0000259" key="4">
    <source>
        <dbReference type="SMART" id="SM00861"/>
    </source>
</evidence>